<comment type="caution">
    <text evidence="1">The sequence shown here is derived from an EMBL/GenBank/DDBJ whole genome shotgun (WGS) entry which is preliminary data.</text>
</comment>
<gene>
    <name evidence="1" type="ORF">PsorP6_012189</name>
</gene>
<dbReference type="Proteomes" id="UP001163321">
    <property type="component" value="Chromosome 12"/>
</dbReference>
<reference evidence="1 2" key="1">
    <citation type="journal article" date="2022" name="bioRxiv">
        <title>The genome of the oomycete Peronosclerospora sorghi, a cosmopolitan pathogen of maize and sorghum, is inflated with dispersed pseudogenes.</title>
        <authorList>
            <person name="Fletcher K."/>
            <person name="Martin F."/>
            <person name="Isakeit T."/>
            <person name="Cavanaugh K."/>
            <person name="Magill C."/>
            <person name="Michelmore R."/>
        </authorList>
    </citation>
    <scope>NUCLEOTIDE SEQUENCE [LARGE SCALE GENOMIC DNA]</scope>
    <source>
        <strain evidence="1">P6</strain>
    </source>
</reference>
<proteinExistence type="predicted"/>
<protein>
    <submittedName>
        <fullName evidence="1">Uncharacterized protein</fullName>
    </submittedName>
</protein>
<sequence length="127" mass="14137">MILLFVTIEFTTLSMKKDARTRYRLAKITLAQVIGGEIKRISSLLLSSEVIRFPVKSDSPSVATDVKMKLQTSRICDLTSSSTWLLSSSTMGLAYIESILTVNAQGTRLNAEVESQGRPCKTRFIFK</sequence>
<dbReference type="EMBL" id="CM047591">
    <property type="protein sequence ID" value="KAI9918248.1"/>
    <property type="molecule type" value="Genomic_DNA"/>
</dbReference>
<accession>A0ACC0WHC2</accession>
<name>A0ACC0WHC2_9STRA</name>
<keyword evidence="2" id="KW-1185">Reference proteome</keyword>
<evidence type="ECO:0000313" key="1">
    <source>
        <dbReference type="EMBL" id="KAI9918248.1"/>
    </source>
</evidence>
<organism evidence="1 2">
    <name type="scientific">Peronosclerospora sorghi</name>
    <dbReference type="NCBI Taxonomy" id="230839"/>
    <lineage>
        <taxon>Eukaryota</taxon>
        <taxon>Sar</taxon>
        <taxon>Stramenopiles</taxon>
        <taxon>Oomycota</taxon>
        <taxon>Peronosporomycetes</taxon>
        <taxon>Peronosporales</taxon>
        <taxon>Peronosporaceae</taxon>
        <taxon>Peronosclerospora</taxon>
    </lineage>
</organism>
<evidence type="ECO:0000313" key="2">
    <source>
        <dbReference type="Proteomes" id="UP001163321"/>
    </source>
</evidence>